<keyword evidence="3" id="KW-1185">Reference proteome</keyword>
<organism evidence="2 3">
    <name type="scientific">Cyclospora cayetanensis</name>
    <dbReference type="NCBI Taxonomy" id="88456"/>
    <lineage>
        <taxon>Eukaryota</taxon>
        <taxon>Sar</taxon>
        <taxon>Alveolata</taxon>
        <taxon>Apicomplexa</taxon>
        <taxon>Conoidasida</taxon>
        <taxon>Coccidia</taxon>
        <taxon>Eucoccidiorida</taxon>
        <taxon>Eimeriorina</taxon>
        <taxon>Eimeriidae</taxon>
        <taxon>Cyclospora</taxon>
    </lineage>
</organism>
<evidence type="ECO:0000256" key="1">
    <source>
        <dbReference type="SAM" id="MobiDB-lite"/>
    </source>
</evidence>
<sequence>MSAFASPAETDRFPIRSSTFAEAPVRAEMEAHVLMNPLLRGGVTQAPYASAYQQDTQSQMQQHRRSITSGPPYPFAATLAPSLAVPVGVPLGREGSAEGVGASSPGEKLDVLGEASAQFAKAAIRLLWGGLRSDELHLHLDSPARGPFLGVGPWGRRVGGPLCTKAMYEENGNAFVVSDPQEWLPLPNCFSRLLCTCGAAENTGGSSGSVSCCCTEAPPCGFISELNSVWVGGEGFLYLWEVGSPEDAVEQLSVPGSVESVVYIHLDREVLPPALRASFCWDDADLAAFSVTAHLAPSGCTDSPPFSSINASPLHCIAVSLTSSVRLFAISARAGAPRRNLISHLQHGRGGPPRSSQAAPASVCCCGMEFTEIGVADKPMRGFSGGPLELSHAVAHKGSSHVFFGSTSSQQVFRLEVGPRAGPPGGPRWGPPGSLAKKRAKSADFRPPLTGAAAEREEEEPAALHAVAPAGAVEAQGFRLWSRRTEGDDGLVTCRLAALNPKLSDWLRSSIALGVRRFFGLARSDSSVSAFLLPTLSAEQLASKEEDRNRYTTLRMTSKAIEEGLRSLGASWQRSPPAGCGGLLGPLLRTGGFVAVSLSVIPPQEGHSLAAVIVDASGGRTFLSLADPYSSSAPGSGAFPPPRNYAVRRPSAGPRGPPLRLVVGGYRGPIDPLPPSLGPLRCAAVASSVFLSAHAAKKEAGGACEEAAAPQAEEDRGAPLLLPRCGPCRNSCFVGAPCVLCAAFGNAGEGGPAGGLSGGLLDVQEPELPFIYEQSNGGSSASAAGSLCCCCKARPAIAEDAASPKCTAANNGSSDVLVAAAPDLRGLAMLQQGGCYSNNGGVAPGVTPASPLASNFFPSKTHLPTAQDPLRSQSSGRPPSLSNEWFCCFRLREGAGRVLLLCEPLPSPAFGVLQQCSSVFPSPFDSRKRQQWLSLPYGGDPFSSAEWEKRGLGGGPQRGLNGMSSKASICASLPAVCAPSALTDAAAGVLCGAPKLLVITSKYVLQVRRQTIAQIYVRSIENLMRGGPRLAALDDPRGIAMFAAFWQLMTDSASALAAFHATQASSSGRQQGGGSEGGPPNTTNLLDKQRGALRLSRAGAYFQPPSAPQLMQGGISGGPLGFFETPFGLGYVQDSGRQQQQEQQQTWGGRIFGYSDQKQLPQPQPPNQQQEGFSQTIGDPFLQPLPGSTSASSIPAVQSLPAGLSNTARGLILYASRLLRPILGTPLVEAALLPCGLARADPRSAHPQQQQQLGRLREEDEGTRKRGRGEFDWQPEELEDAVHRRHLCACLVGRFSAEAVDRLLSKIACLYEYGISKVLITAHEMLTAYQLLMQQAEYSVQMGCSRFVQPLLFDRLLSLSLTDLCMSVEARENFRQIVFETAAFGNPLLSRLCTGALFTREELEAQMLYLQLQRKLTERVHSEAAPTLPEVQNFVFYHLMPRLLFLPLEGLVSLLDSLKFYPLLVDVVTAKAAELTANFRLLTARRRAKWPSLNADSTHQNLADLQNLLISSCYRHVGECLSYHCKKLKEAEQEAPPADHQPHEQEDGKSHIDTSVQQESKACAAALVNACLGCSDENMQAYVLDWIATHGGKHFPIAMLQLDGPMADRLLAQSNAAAFATDLGECYAASGLYAQAAKCHSLQGLRHWSASEGRSRVFQEVSQAHAQQQLKADDSGKGANSMDASAVLVFDEHTDAFCCSLTRPVWQFLFSWLREHAQKPSLDERLLHFVKAKESAQNLLQKASGLSGQAGYGFPDKPVMGHFGEKSSLRVAKESNIALDAGADGLSSASTERSLRQIDLNIRMVGIQRALLRDAAHLFCFTTLSCMQNHKRERALITGQPQASVEAVSAADAEAFCCRISGGFGSSMSEHADRSQEPDSRTDGCRAILVLMIDLQREVYAPAELLELLTAHMKDSGLAESLTSHFPSIAALRLYGQRVAAAAAKHLAWSQEQDAALAALDEACMAFLSFAEAASRALHQPRIVSDAVSSDDAHEYASRSVAVLSILSGKGFAYGKRFFLSSSLFLANTFRVFFPCVAQLRDLLALPDAPVRDSCSRSLKRLCVVLHLHAQSQWGDRDVGMLNAEGEIVHIPGFLWPAWRLAECGQSFPALIDLYLSFEQDESAKHHSRLHALNLQTIFCWIFEQWLTSQDDVACSGTYVGLLHELKEAGDLPYFGPPVSVPLWSQLNEQERARADTAAQRLTDMLLQIELAMSAATRANPNLKSERHFIGVHSRLAILKQQVAEYRAALHKHARQERLPMSF</sequence>
<evidence type="ECO:0000313" key="2">
    <source>
        <dbReference type="EMBL" id="OEH74170.1"/>
    </source>
</evidence>
<dbReference type="Proteomes" id="UP000095192">
    <property type="component" value="Unassembled WGS sequence"/>
</dbReference>
<accession>A0A1D3CSK8</accession>
<dbReference type="InParanoid" id="A0A1D3CSK8"/>
<feature type="region of interest" description="Disordered" evidence="1">
    <location>
        <begin position="1154"/>
        <end position="1194"/>
    </location>
</feature>
<feature type="compositionally biased region" description="Pro residues" evidence="1">
    <location>
        <begin position="421"/>
        <end position="430"/>
    </location>
</feature>
<proteinExistence type="predicted"/>
<evidence type="ECO:0000313" key="3">
    <source>
        <dbReference type="Proteomes" id="UP000095192"/>
    </source>
</evidence>
<feature type="compositionally biased region" description="Basic and acidic residues" evidence="1">
    <location>
        <begin position="1255"/>
        <end position="1270"/>
    </location>
</feature>
<protein>
    <submittedName>
        <fullName evidence="2">Uncharacterized protein</fullName>
    </submittedName>
</protein>
<reference evidence="2 3" key="1">
    <citation type="journal article" date="2016" name="BMC Genomics">
        <title>Comparative genomics reveals Cyclospora cayetanensis possesses coccidia-like metabolism and invasion components but unique surface antigens.</title>
        <authorList>
            <person name="Liu S."/>
            <person name="Wang L."/>
            <person name="Zheng H."/>
            <person name="Xu Z."/>
            <person name="Roellig D.M."/>
            <person name="Li N."/>
            <person name="Frace M.A."/>
            <person name="Tang K."/>
            <person name="Arrowood M.J."/>
            <person name="Moss D.M."/>
            <person name="Zhang L."/>
            <person name="Feng Y."/>
            <person name="Xiao L."/>
        </authorList>
    </citation>
    <scope>NUCLEOTIDE SEQUENCE [LARGE SCALE GENOMIC DNA]</scope>
    <source>
        <strain evidence="2 3">CHN_HEN01</strain>
    </source>
</reference>
<gene>
    <name evidence="2" type="ORF">cyc_04380</name>
</gene>
<feature type="region of interest" description="Disordered" evidence="1">
    <location>
        <begin position="1532"/>
        <end position="1554"/>
    </location>
</feature>
<feature type="region of interest" description="Disordered" evidence="1">
    <location>
        <begin position="1240"/>
        <end position="1270"/>
    </location>
</feature>
<comment type="caution">
    <text evidence="2">The sequence shown here is derived from an EMBL/GenBank/DDBJ whole genome shotgun (WGS) entry which is preliminary data.</text>
</comment>
<dbReference type="VEuPathDB" id="ToxoDB:cyc_04380"/>
<feature type="region of interest" description="Disordered" evidence="1">
    <location>
        <begin position="419"/>
        <end position="445"/>
    </location>
</feature>
<dbReference type="VEuPathDB" id="ToxoDB:LOC34620921"/>
<dbReference type="EMBL" id="JROU02002101">
    <property type="protein sequence ID" value="OEH74170.1"/>
    <property type="molecule type" value="Genomic_DNA"/>
</dbReference>
<feature type="region of interest" description="Disordered" evidence="1">
    <location>
        <begin position="1064"/>
        <end position="1086"/>
    </location>
</feature>
<feature type="compositionally biased region" description="Basic and acidic residues" evidence="1">
    <location>
        <begin position="1540"/>
        <end position="1552"/>
    </location>
</feature>
<name>A0A1D3CSK8_9EIME</name>